<name>A0A3E2V9L4_9FIRM</name>
<dbReference type="AlphaFoldDB" id="A0A3E2V9L4"/>
<organism evidence="1 2">
    <name type="scientific">Faecalibacterium prausnitzii</name>
    <dbReference type="NCBI Taxonomy" id="853"/>
    <lineage>
        <taxon>Bacteria</taxon>
        <taxon>Bacillati</taxon>
        <taxon>Bacillota</taxon>
        <taxon>Clostridia</taxon>
        <taxon>Eubacteriales</taxon>
        <taxon>Oscillospiraceae</taxon>
        <taxon>Faecalibacterium</taxon>
    </lineage>
</organism>
<dbReference type="Proteomes" id="UP000261079">
    <property type="component" value="Unassembled WGS sequence"/>
</dbReference>
<gene>
    <name evidence="1" type="ORF">DW905_01235</name>
</gene>
<sequence>MKKVLTVTMDGIRYHASRPADCRHCFFWKNRKKGCVLSKENCYYLIEPPKGPSKCEGCPYKRAKPCVLVPCYKDLILILSLPMKTTG</sequence>
<reference evidence="1 2" key="1">
    <citation type="submission" date="2018-08" db="EMBL/GenBank/DDBJ databases">
        <title>A genome reference for cultivated species of the human gut microbiota.</title>
        <authorList>
            <person name="Zou Y."/>
            <person name="Xue W."/>
            <person name="Luo G."/>
        </authorList>
    </citation>
    <scope>NUCLEOTIDE SEQUENCE [LARGE SCALE GENOMIC DNA]</scope>
    <source>
        <strain evidence="1 2">AM42-11AC</strain>
    </source>
</reference>
<accession>A0A3E2V9L4</accession>
<evidence type="ECO:0000313" key="1">
    <source>
        <dbReference type="EMBL" id="RGC07228.1"/>
    </source>
</evidence>
<dbReference type="EMBL" id="QVEZ01000001">
    <property type="protein sequence ID" value="RGC07228.1"/>
    <property type="molecule type" value="Genomic_DNA"/>
</dbReference>
<proteinExistence type="predicted"/>
<evidence type="ECO:0000313" key="2">
    <source>
        <dbReference type="Proteomes" id="UP000261079"/>
    </source>
</evidence>
<comment type="caution">
    <text evidence="1">The sequence shown here is derived from an EMBL/GenBank/DDBJ whole genome shotgun (WGS) entry which is preliminary data.</text>
</comment>
<dbReference type="RefSeq" id="WP_117477019.1">
    <property type="nucleotide sequence ID" value="NZ_QVEZ01000001.1"/>
</dbReference>
<protein>
    <submittedName>
        <fullName evidence="1">Uncharacterized protein</fullName>
    </submittedName>
</protein>